<dbReference type="EMBL" id="CM007387">
    <property type="protein sequence ID" value="ONK64479.1"/>
    <property type="molecule type" value="Genomic_DNA"/>
</dbReference>
<dbReference type="AlphaFoldDB" id="A0A5P1EHZ4"/>
<reference evidence="4" key="1">
    <citation type="journal article" date="2017" name="Nat. Commun.">
        <title>The asparagus genome sheds light on the origin and evolution of a young Y chromosome.</title>
        <authorList>
            <person name="Harkess A."/>
            <person name="Zhou J."/>
            <person name="Xu C."/>
            <person name="Bowers J.E."/>
            <person name="Van der Hulst R."/>
            <person name="Ayyampalayam S."/>
            <person name="Mercati F."/>
            <person name="Riccardi P."/>
            <person name="McKain M.R."/>
            <person name="Kakrana A."/>
            <person name="Tang H."/>
            <person name="Ray J."/>
            <person name="Groenendijk J."/>
            <person name="Arikit S."/>
            <person name="Mathioni S.M."/>
            <person name="Nakano M."/>
            <person name="Shan H."/>
            <person name="Telgmann-Rauber A."/>
            <person name="Kanno A."/>
            <person name="Yue Z."/>
            <person name="Chen H."/>
            <person name="Li W."/>
            <person name="Chen Y."/>
            <person name="Xu X."/>
            <person name="Zhang Y."/>
            <person name="Luo S."/>
            <person name="Chen H."/>
            <person name="Gao J."/>
            <person name="Mao Z."/>
            <person name="Pires J.C."/>
            <person name="Luo M."/>
            <person name="Kudrna D."/>
            <person name="Wing R.A."/>
            <person name="Meyers B.C."/>
            <person name="Yi K."/>
            <person name="Kong H."/>
            <person name="Lavrijsen P."/>
            <person name="Sunseri F."/>
            <person name="Falavigna A."/>
            <person name="Ye Y."/>
            <person name="Leebens-Mack J.H."/>
            <person name="Chen G."/>
        </authorList>
    </citation>
    <scope>NUCLEOTIDE SEQUENCE [LARGE SCALE GENOMIC DNA]</scope>
    <source>
        <strain evidence="4">cv. DH0086</strain>
    </source>
</reference>
<evidence type="ECO:0000256" key="1">
    <source>
        <dbReference type="SAM" id="Coils"/>
    </source>
</evidence>
<name>A0A5P1EHZ4_ASPOF</name>
<evidence type="ECO:0000313" key="3">
    <source>
        <dbReference type="EMBL" id="ONK64479.1"/>
    </source>
</evidence>
<organism evidence="3 4">
    <name type="scientific">Asparagus officinalis</name>
    <name type="common">Garden asparagus</name>
    <dbReference type="NCBI Taxonomy" id="4686"/>
    <lineage>
        <taxon>Eukaryota</taxon>
        <taxon>Viridiplantae</taxon>
        <taxon>Streptophyta</taxon>
        <taxon>Embryophyta</taxon>
        <taxon>Tracheophyta</taxon>
        <taxon>Spermatophyta</taxon>
        <taxon>Magnoliopsida</taxon>
        <taxon>Liliopsida</taxon>
        <taxon>Asparagales</taxon>
        <taxon>Asparagaceae</taxon>
        <taxon>Asparagoideae</taxon>
        <taxon>Asparagus</taxon>
    </lineage>
</organism>
<keyword evidence="1" id="KW-0175">Coiled coil</keyword>
<accession>A0A5P1EHZ4</accession>
<evidence type="ECO:0000256" key="2">
    <source>
        <dbReference type="SAM" id="MobiDB-lite"/>
    </source>
</evidence>
<keyword evidence="4" id="KW-1185">Reference proteome</keyword>
<feature type="compositionally biased region" description="Basic and acidic residues" evidence="2">
    <location>
        <begin position="123"/>
        <end position="133"/>
    </location>
</feature>
<dbReference type="Gramene" id="ONK64479">
    <property type="protein sequence ID" value="ONK64479"/>
    <property type="gene ID" value="A4U43_C07F26500"/>
</dbReference>
<sequence>MVNLKLYCENRSIMEENKRLREKALHLQEENRALLSRLRATAQATSRRRMIAAASPLAGVPRGQEPERNSLRLREDPMEVGRIFGLLPPRLGGGCHCGAKSQDETHVTQAPEFGFGNWSAGARAERRDSSTQA</sequence>
<proteinExistence type="predicted"/>
<gene>
    <name evidence="3" type="ORF">A4U43_C07F26500</name>
</gene>
<feature type="region of interest" description="Disordered" evidence="2">
    <location>
        <begin position="52"/>
        <end position="75"/>
    </location>
</feature>
<feature type="region of interest" description="Disordered" evidence="2">
    <location>
        <begin position="110"/>
        <end position="133"/>
    </location>
</feature>
<evidence type="ECO:0000313" key="4">
    <source>
        <dbReference type="Proteomes" id="UP000243459"/>
    </source>
</evidence>
<dbReference type="InterPro" id="IPR039312">
    <property type="entry name" value="ZPR"/>
</dbReference>
<dbReference type="PANTHER" id="PTHR33601:SF22">
    <property type="entry name" value="PROTEIN LITTLE ZIPPER 1"/>
    <property type="match status" value="1"/>
</dbReference>
<dbReference type="Proteomes" id="UP000243459">
    <property type="component" value="Chromosome 7"/>
</dbReference>
<dbReference type="PANTHER" id="PTHR33601">
    <property type="entry name" value="PROTEIN LITTLE ZIPPER 4"/>
    <property type="match status" value="1"/>
</dbReference>
<feature type="coiled-coil region" evidence="1">
    <location>
        <begin position="10"/>
        <end position="37"/>
    </location>
</feature>
<feature type="compositionally biased region" description="Basic and acidic residues" evidence="2">
    <location>
        <begin position="64"/>
        <end position="75"/>
    </location>
</feature>
<protein>
    <submittedName>
        <fullName evidence="3">Uncharacterized protein</fullName>
    </submittedName>
</protein>